<evidence type="ECO:0000256" key="4">
    <source>
        <dbReference type="ARBA" id="ARBA00022777"/>
    </source>
</evidence>
<gene>
    <name evidence="8" type="ORF">HNR42_000315</name>
</gene>
<dbReference type="GO" id="GO:0006000">
    <property type="term" value="P:fructose metabolic process"/>
    <property type="evidence" value="ECO:0007669"/>
    <property type="project" value="UniProtKB-ARBA"/>
</dbReference>
<evidence type="ECO:0000259" key="7">
    <source>
        <dbReference type="Pfam" id="PF00294"/>
    </source>
</evidence>
<keyword evidence="2 6" id="KW-0808">Transferase</keyword>
<evidence type="ECO:0000256" key="5">
    <source>
        <dbReference type="ARBA" id="ARBA00022840"/>
    </source>
</evidence>
<keyword evidence="5" id="KW-0067">ATP-binding</keyword>
<dbReference type="InterPro" id="IPR002173">
    <property type="entry name" value="Carboh/pur_kinase_PfkB_CS"/>
</dbReference>
<dbReference type="EC" id="2.7.1.4" evidence="8"/>
<dbReference type="PANTHER" id="PTHR43085">
    <property type="entry name" value="HEXOKINASE FAMILY MEMBER"/>
    <property type="match status" value="1"/>
</dbReference>
<proteinExistence type="inferred from homology"/>
<keyword evidence="9" id="KW-1185">Reference proteome</keyword>
<protein>
    <submittedName>
        <fullName evidence="8">Fructokinase</fullName>
        <ecNumber evidence="8">2.7.1.4</ecNumber>
    </submittedName>
</protein>
<evidence type="ECO:0000313" key="8">
    <source>
        <dbReference type="EMBL" id="MBB6096903.1"/>
    </source>
</evidence>
<dbReference type="GO" id="GO:0008865">
    <property type="term" value="F:fructokinase activity"/>
    <property type="evidence" value="ECO:0007669"/>
    <property type="project" value="UniProtKB-EC"/>
</dbReference>
<comment type="caution">
    <text evidence="8">The sequence shown here is derived from an EMBL/GenBank/DDBJ whole genome shotgun (WGS) entry which is preliminary data.</text>
</comment>
<evidence type="ECO:0000313" key="9">
    <source>
        <dbReference type="Proteomes" id="UP000569951"/>
    </source>
</evidence>
<dbReference type="EMBL" id="JACHHG010000001">
    <property type="protein sequence ID" value="MBB6096903.1"/>
    <property type="molecule type" value="Genomic_DNA"/>
</dbReference>
<dbReference type="SUPFAM" id="SSF53613">
    <property type="entry name" value="Ribokinase-like"/>
    <property type="match status" value="1"/>
</dbReference>
<dbReference type="GO" id="GO:0005524">
    <property type="term" value="F:ATP binding"/>
    <property type="evidence" value="ECO:0007669"/>
    <property type="project" value="UniProtKB-KW"/>
</dbReference>
<dbReference type="PANTHER" id="PTHR43085:SF1">
    <property type="entry name" value="PSEUDOURIDINE KINASE-RELATED"/>
    <property type="match status" value="1"/>
</dbReference>
<name>A0A841HVP5_9DEIO</name>
<evidence type="ECO:0000256" key="2">
    <source>
        <dbReference type="ARBA" id="ARBA00022679"/>
    </source>
</evidence>
<reference evidence="8 9" key="1">
    <citation type="submission" date="2020-08" db="EMBL/GenBank/DDBJ databases">
        <title>Genomic Encyclopedia of Type Strains, Phase IV (KMG-IV): sequencing the most valuable type-strain genomes for metagenomic binning, comparative biology and taxonomic classification.</title>
        <authorList>
            <person name="Goeker M."/>
        </authorList>
    </citation>
    <scope>NUCLEOTIDE SEQUENCE [LARGE SCALE GENOMIC DNA]</scope>
    <source>
        <strain evidence="8 9">DSM 21458</strain>
    </source>
</reference>
<evidence type="ECO:0000256" key="6">
    <source>
        <dbReference type="RuleBase" id="RU003704"/>
    </source>
</evidence>
<dbReference type="CDD" id="cd01167">
    <property type="entry name" value="bac_FRK"/>
    <property type="match status" value="1"/>
</dbReference>
<keyword evidence="4 6" id="KW-0418">Kinase</keyword>
<dbReference type="AlphaFoldDB" id="A0A841HVP5"/>
<organism evidence="8 9">
    <name type="scientific">Deinobacterium chartae</name>
    <dbReference type="NCBI Taxonomy" id="521158"/>
    <lineage>
        <taxon>Bacteria</taxon>
        <taxon>Thermotogati</taxon>
        <taxon>Deinococcota</taxon>
        <taxon>Deinococci</taxon>
        <taxon>Deinococcales</taxon>
        <taxon>Deinococcaceae</taxon>
        <taxon>Deinobacterium</taxon>
    </lineage>
</organism>
<sequence>MTAMTALPSFVSAGEALTDFIRTGEHRWESRAGGAGWNVARAAAALGLRSAFAGAVSQDDLGEELARLSAEAGLDLRFLQRADRPPLLAMVPETHPPRYFFVGENSADLAFDPKQLPQGWLQAAEALHFGGISLTREPLASRLLGLAEEARALGRLISFDPNYRATMTAAYRPTLERMVRLADLIKVSDEDLSGLFPGQDEAEALSLLRGWNPVAVVVVTRGARGAELYHAGEVVRVSPPRIMVVDTVGAGDAFAAALVYSRLRRETDLTGHLAFAVAAGAAACTRPGAYPPALDDVAALL</sequence>
<dbReference type="Proteomes" id="UP000569951">
    <property type="component" value="Unassembled WGS sequence"/>
</dbReference>
<comment type="similarity">
    <text evidence="1 6">Belongs to the carbohydrate kinase PfkB family.</text>
</comment>
<evidence type="ECO:0000256" key="3">
    <source>
        <dbReference type="ARBA" id="ARBA00022741"/>
    </source>
</evidence>
<dbReference type="Pfam" id="PF00294">
    <property type="entry name" value="PfkB"/>
    <property type="match status" value="1"/>
</dbReference>
<dbReference type="Gene3D" id="3.40.1190.20">
    <property type="match status" value="1"/>
</dbReference>
<dbReference type="InterPro" id="IPR050306">
    <property type="entry name" value="PfkB_Carbo_kinase"/>
</dbReference>
<dbReference type="PRINTS" id="PR00990">
    <property type="entry name" value="RIBOKINASE"/>
</dbReference>
<feature type="domain" description="Carbohydrate kinase PfkB" evidence="7">
    <location>
        <begin position="11"/>
        <end position="292"/>
    </location>
</feature>
<evidence type="ECO:0000256" key="1">
    <source>
        <dbReference type="ARBA" id="ARBA00010688"/>
    </source>
</evidence>
<dbReference type="PROSITE" id="PS00584">
    <property type="entry name" value="PFKB_KINASES_2"/>
    <property type="match status" value="1"/>
</dbReference>
<dbReference type="InterPro" id="IPR002139">
    <property type="entry name" value="Ribo/fructo_kinase"/>
</dbReference>
<accession>A0A841HVP5</accession>
<dbReference type="InterPro" id="IPR029056">
    <property type="entry name" value="Ribokinase-like"/>
</dbReference>
<dbReference type="InterPro" id="IPR011611">
    <property type="entry name" value="PfkB_dom"/>
</dbReference>
<keyword evidence="3" id="KW-0547">Nucleotide-binding</keyword>
<dbReference type="RefSeq" id="WP_246350716.1">
    <property type="nucleotide sequence ID" value="NZ_JACHHG010000001.1"/>
</dbReference>